<keyword evidence="3" id="KW-1185">Reference proteome</keyword>
<dbReference type="InterPro" id="IPR000073">
    <property type="entry name" value="AB_hydrolase_1"/>
</dbReference>
<dbReference type="GO" id="GO:0080032">
    <property type="term" value="F:methyl jasmonate esterase activity"/>
    <property type="evidence" value="ECO:0007669"/>
    <property type="project" value="TreeGrafter"/>
</dbReference>
<dbReference type="RefSeq" id="WP_089217890.1">
    <property type="nucleotide sequence ID" value="NZ_FZOS01000001.1"/>
</dbReference>
<organism evidence="2 3">
    <name type="scientific">Edaphosphingomonas laterariae</name>
    <dbReference type="NCBI Taxonomy" id="861865"/>
    <lineage>
        <taxon>Bacteria</taxon>
        <taxon>Pseudomonadati</taxon>
        <taxon>Pseudomonadota</taxon>
        <taxon>Alphaproteobacteria</taxon>
        <taxon>Sphingomonadales</taxon>
        <taxon>Rhizorhabdaceae</taxon>
        <taxon>Edaphosphingomonas</taxon>
    </lineage>
</organism>
<evidence type="ECO:0000313" key="3">
    <source>
        <dbReference type="Proteomes" id="UP000198281"/>
    </source>
</evidence>
<feature type="domain" description="AB hydrolase-1" evidence="1">
    <location>
        <begin position="4"/>
        <end position="225"/>
    </location>
</feature>
<dbReference type="PANTHER" id="PTHR10992:SF1086">
    <property type="entry name" value="AB HYDROLASE-1 DOMAIN-CONTAINING PROTEIN"/>
    <property type="match status" value="1"/>
</dbReference>
<proteinExistence type="predicted"/>
<dbReference type="EMBL" id="FZOS01000001">
    <property type="protein sequence ID" value="SNS11085.1"/>
    <property type="molecule type" value="Genomic_DNA"/>
</dbReference>
<dbReference type="AlphaFoldDB" id="A0A239BST0"/>
<dbReference type="Gene3D" id="3.40.50.1820">
    <property type="entry name" value="alpha/beta hydrolase"/>
    <property type="match status" value="1"/>
</dbReference>
<gene>
    <name evidence="2" type="ORF">SAMN06295912_101394</name>
</gene>
<dbReference type="PANTHER" id="PTHR10992">
    <property type="entry name" value="METHYLESTERASE FAMILY MEMBER"/>
    <property type="match status" value="1"/>
</dbReference>
<dbReference type="GO" id="GO:0080030">
    <property type="term" value="F:methyl indole-3-acetate esterase activity"/>
    <property type="evidence" value="ECO:0007669"/>
    <property type="project" value="TreeGrafter"/>
</dbReference>
<dbReference type="PRINTS" id="PR00111">
    <property type="entry name" value="ABHYDROLASE"/>
</dbReference>
<sequence>MATFLLVHGAFHGSWCWERVIPELEALGHRVIAPDLPGVGSDLETLAGQDLGQWGDFVAKLARGADEPVILVGHSRGGLVIGEAAERAPEAIASLVYLTAMLVPGGETMMSVSLASGEPMTSLVITPSADGRLCHADPTSIADLLYNMTADADTARALARLVPEPAAVFAATSTATPERHGRIPRVYIECTEDRVLTPAIQRAMRKALPCDTVFSLNSDHSPFYSALPPLIDALNAVATSSRPLS</sequence>
<dbReference type="Pfam" id="PF12697">
    <property type="entry name" value="Abhydrolase_6"/>
    <property type="match status" value="1"/>
</dbReference>
<dbReference type="OrthoDB" id="9814966at2"/>
<dbReference type="SUPFAM" id="SSF53474">
    <property type="entry name" value="alpha/beta-Hydrolases"/>
    <property type="match status" value="1"/>
</dbReference>
<evidence type="ECO:0000313" key="2">
    <source>
        <dbReference type="EMBL" id="SNS11085.1"/>
    </source>
</evidence>
<accession>A0A239BST0</accession>
<evidence type="ECO:0000259" key="1">
    <source>
        <dbReference type="Pfam" id="PF12697"/>
    </source>
</evidence>
<dbReference type="InterPro" id="IPR029058">
    <property type="entry name" value="AB_hydrolase_fold"/>
</dbReference>
<protein>
    <submittedName>
        <fullName evidence="2">Pimeloyl-ACP methyl ester carboxylesterase</fullName>
    </submittedName>
</protein>
<name>A0A239BST0_9SPHN</name>
<dbReference type="InterPro" id="IPR045889">
    <property type="entry name" value="MES/HNL"/>
</dbReference>
<reference evidence="3" key="1">
    <citation type="submission" date="2017-06" db="EMBL/GenBank/DDBJ databases">
        <authorList>
            <person name="Varghese N."/>
            <person name="Submissions S."/>
        </authorList>
    </citation>
    <scope>NUCLEOTIDE SEQUENCE [LARGE SCALE GENOMIC DNA]</scope>
    <source>
        <strain evidence="3">LNB2</strain>
    </source>
</reference>
<dbReference type="Proteomes" id="UP000198281">
    <property type="component" value="Unassembled WGS sequence"/>
</dbReference>